<dbReference type="Proteomes" id="UP000828048">
    <property type="component" value="Chromosome 2"/>
</dbReference>
<evidence type="ECO:0000313" key="1">
    <source>
        <dbReference type="EMBL" id="KAH7834042.1"/>
    </source>
</evidence>
<gene>
    <name evidence="1" type="ORF">Vadar_012164</name>
</gene>
<keyword evidence="2" id="KW-1185">Reference proteome</keyword>
<name>A0ACB7WZX2_9ERIC</name>
<sequence>MAALSSFLSLSPLPLPSPHPRHPSPSPSVAFFPLQPSKNPRKIRTLRTVVLASSAASFDDLSSINGSPRSKKSVLLNLIQEIEPMDVSLIQKDVPLMTVDAMKRTISGMLGLLPSDQFQVSIEAVWEPLSKLLVSSMMTGYTLRNAEYRLCLERNLDIHEGSTETLKAEDSKLEAPTMLLDNERREELSGKDEMPKSENIGVEGLGEITPSAQQYILNLQSRLSSVKKELHEVKRKSAALQMQQFVGEEKNDLLDYLRSLQPEKVAELSEPTRPELKEAIHSVVHGLLATLSPKMHSKAPPLENISTGIVNVGTDEDCIDLVENTSLQYQPLISLTRDYLARLLFWCMLLGHYLRGLEYRLELTDLLSRPSNGRPVKFHCGGDEPGNDIMTFTGVAKSPAKLSSVVKFTSNSRPTPSSDSHQTDFINWFDKPFCLLALDVLLILGSLLLSSPSGFFTNLSNLLQGRIPLSHLLQIHGHIIRLGADQDNLVATRLIGHYPSQSALKIFHHLESPNIFPSNAVIRVLAEEGFCFDAFSVFKSLKSRSVSPNGLTFSFLLKACFPVNDAHCVGQIHTHLMKCGLALDCFVCNGLVNVYARGVRDMVSAQKVFDEMPDRSMVCCWTSLISGYARSFQHEEVLQLLLSMVQEGLRPEDDTMVGVLSVCSNLEIVEIENWIRVLSELIDDRCFKNLTYDWVNTIIVYLYGKWGKIDKSKERFDQITGTGKRSVLPWNAMLNAYVQNGSPSEALSLFDLMMECRNCKPNHITVVSVLSSCAQIGDLDRGMWVHDYLMSEGRKGILARNKNVATALIDMYSKCGNLVKAKEVFDQMVTKDVVSINAMIMGLATNGKGEDALTLFSKVKDSGLLPDAGTFLGVLCACCHSGLLENGRQIFLEMSQGFSVPPRLEHYACYIDILARMGLVEEALEVVNSMPFEPNDIVWGALLGGCLLHNRSELALYISKMLVKVDPRNSAGYVMLSNVFAVDCRWVDVSGVRWFMREKGVKKQPGRSWISIDGIVHEFLVGSQSHPQVDVIFRTLDGLVKEMKLAIP</sequence>
<organism evidence="1 2">
    <name type="scientific">Vaccinium darrowii</name>
    <dbReference type="NCBI Taxonomy" id="229202"/>
    <lineage>
        <taxon>Eukaryota</taxon>
        <taxon>Viridiplantae</taxon>
        <taxon>Streptophyta</taxon>
        <taxon>Embryophyta</taxon>
        <taxon>Tracheophyta</taxon>
        <taxon>Spermatophyta</taxon>
        <taxon>Magnoliopsida</taxon>
        <taxon>eudicotyledons</taxon>
        <taxon>Gunneridae</taxon>
        <taxon>Pentapetalae</taxon>
        <taxon>asterids</taxon>
        <taxon>Ericales</taxon>
        <taxon>Ericaceae</taxon>
        <taxon>Vaccinioideae</taxon>
        <taxon>Vaccinieae</taxon>
        <taxon>Vaccinium</taxon>
    </lineage>
</organism>
<evidence type="ECO:0000313" key="2">
    <source>
        <dbReference type="Proteomes" id="UP000828048"/>
    </source>
</evidence>
<reference evidence="1 2" key="1">
    <citation type="journal article" date="2021" name="Hortic Res">
        <title>High-quality reference genome and annotation aids understanding of berry development for evergreen blueberry (Vaccinium darrowii).</title>
        <authorList>
            <person name="Yu J."/>
            <person name="Hulse-Kemp A.M."/>
            <person name="Babiker E."/>
            <person name="Staton M."/>
        </authorList>
    </citation>
    <scope>NUCLEOTIDE SEQUENCE [LARGE SCALE GENOMIC DNA]</scope>
    <source>
        <strain evidence="2">cv. NJ 8807/NJ 8810</strain>
        <tissue evidence="1">Young leaf</tissue>
    </source>
</reference>
<comment type="caution">
    <text evidence="1">The sequence shown here is derived from an EMBL/GenBank/DDBJ whole genome shotgun (WGS) entry which is preliminary data.</text>
</comment>
<proteinExistence type="predicted"/>
<accession>A0ACB7WZX2</accession>
<protein>
    <submittedName>
        <fullName evidence="1">Uncharacterized protein</fullName>
    </submittedName>
</protein>
<dbReference type="EMBL" id="CM037152">
    <property type="protein sequence ID" value="KAH7834042.1"/>
    <property type="molecule type" value="Genomic_DNA"/>
</dbReference>